<sequence>MSAPASIDGWRGRGAVARRDAPAPLSAAGRKVCVETPTAYENGLAGDRDRTCSRTVPTTARRGARPAR</sequence>
<proteinExistence type="predicted"/>
<accession>A0ABN3XB14</accession>
<evidence type="ECO:0000313" key="3">
    <source>
        <dbReference type="Proteomes" id="UP001500403"/>
    </source>
</evidence>
<comment type="caution">
    <text evidence="2">The sequence shown here is derived from an EMBL/GenBank/DDBJ whole genome shotgun (WGS) entry which is preliminary data.</text>
</comment>
<gene>
    <name evidence="2" type="ORF">GCM10010446_33370</name>
</gene>
<keyword evidence="3" id="KW-1185">Reference proteome</keyword>
<dbReference type="RefSeq" id="WP_344495807.1">
    <property type="nucleotide sequence ID" value="NZ_BAAAUD010000034.1"/>
</dbReference>
<protein>
    <submittedName>
        <fullName evidence="2">Uncharacterized protein</fullName>
    </submittedName>
</protein>
<evidence type="ECO:0000256" key="1">
    <source>
        <dbReference type="SAM" id="MobiDB-lite"/>
    </source>
</evidence>
<dbReference type="EMBL" id="BAAAUD010000034">
    <property type="protein sequence ID" value="GAA2945388.1"/>
    <property type="molecule type" value="Genomic_DNA"/>
</dbReference>
<organism evidence="2 3">
    <name type="scientific">Streptomyces enissocaesilis</name>
    <dbReference type="NCBI Taxonomy" id="332589"/>
    <lineage>
        <taxon>Bacteria</taxon>
        <taxon>Bacillati</taxon>
        <taxon>Actinomycetota</taxon>
        <taxon>Actinomycetes</taxon>
        <taxon>Kitasatosporales</taxon>
        <taxon>Streptomycetaceae</taxon>
        <taxon>Streptomyces</taxon>
        <taxon>Streptomyces rochei group</taxon>
    </lineage>
</organism>
<feature type="region of interest" description="Disordered" evidence="1">
    <location>
        <begin position="1"/>
        <end position="22"/>
    </location>
</feature>
<feature type="region of interest" description="Disordered" evidence="1">
    <location>
        <begin position="45"/>
        <end position="68"/>
    </location>
</feature>
<reference evidence="2 3" key="1">
    <citation type="journal article" date="2019" name="Int. J. Syst. Evol. Microbiol.">
        <title>The Global Catalogue of Microorganisms (GCM) 10K type strain sequencing project: providing services to taxonomists for standard genome sequencing and annotation.</title>
        <authorList>
            <consortium name="The Broad Institute Genomics Platform"/>
            <consortium name="The Broad Institute Genome Sequencing Center for Infectious Disease"/>
            <person name="Wu L."/>
            <person name="Ma J."/>
        </authorList>
    </citation>
    <scope>NUCLEOTIDE SEQUENCE [LARGE SCALE GENOMIC DNA]</scope>
    <source>
        <strain evidence="2 3">JCM 9088</strain>
    </source>
</reference>
<name>A0ABN3XB14_9ACTN</name>
<dbReference type="Proteomes" id="UP001500403">
    <property type="component" value="Unassembled WGS sequence"/>
</dbReference>
<evidence type="ECO:0000313" key="2">
    <source>
        <dbReference type="EMBL" id="GAA2945388.1"/>
    </source>
</evidence>